<accession>A0ACC0A333</accession>
<gene>
    <name evidence="1" type="ORF">M9H77_32087</name>
</gene>
<sequence>MMLKKMLISQSTSLISSNFNRPFSSPFYHSSTMGLKCSKRASGQKSGQGFLSKARDRGKPRIPEVYARRAGERVIEEEAPPMLEPLPSWKVSPGQAHPLGVSKLETGVNFAIFSQHATAVTLCLLLPEREMIELELDPQVNRTGDIWHLCVEDVPHSNVLYGYHIDGPKGWHQGHRYDRDIMLIDPYAKLIEGRRVFGDGSNKTAQFFGTYDLDGLPFDWGDDYKLPNIPEKDLVIYEMNVRAFTADESSGLDSSIRGSYLGVIEKIPHLLELGINAVELLPVFEFDEFEFQRRPNPRDHMINTWGYSTINFFAPMSRYASAGGGPVNASREFKEMVKALHGAGIEVILDVVYNHTNEADDKYPYTTSFRGIDNKTYYMIDLENNGQLLNFSGCGNTLNCNHPVVMELILDSLRHWVMEYHVDGFRFDLASVLCRGADGSPLNAPPLIRAIAKDSVLSRCKIIAEPWDCGGLYLVGKFPNWDRWAEWNGKYRDDIRRFIKGDSGMKGGFATRLAGSADLYRVNKREPWHSINFIIAHDGFTLYDLVSYNTKHNDANGEGGNDGSNDNFSWNCGTEGVTADPQILALRSRQMKNFHLALMVSQGTPMMLMGDEYAHTRYGNNNSYGHDTSLNHFQWGQLEAKKEDHFRFFSELIKFRHSHQVFRKENFIGKNDVTWHENNWDNFESKFLAFTLHDEDGEDIYVAFNAHDHFVKVSLPAPPNIRRWFRVVDTNLESANDFVYEGVPGVGETYNIAPYSSILLKAKL</sequence>
<dbReference type="Proteomes" id="UP001060085">
    <property type="component" value="Linkage Group LG07"/>
</dbReference>
<organism evidence="1 2">
    <name type="scientific">Catharanthus roseus</name>
    <name type="common">Madagascar periwinkle</name>
    <name type="synonym">Vinca rosea</name>
    <dbReference type="NCBI Taxonomy" id="4058"/>
    <lineage>
        <taxon>Eukaryota</taxon>
        <taxon>Viridiplantae</taxon>
        <taxon>Streptophyta</taxon>
        <taxon>Embryophyta</taxon>
        <taxon>Tracheophyta</taxon>
        <taxon>Spermatophyta</taxon>
        <taxon>Magnoliopsida</taxon>
        <taxon>eudicotyledons</taxon>
        <taxon>Gunneridae</taxon>
        <taxon>Pentapetalae</taxon>
        <taxon>asterids</taxon>
        <taxon>lamiids</taxon>
        <taxon>Gentianales</taxon>
        <taxon>Apocynaceae</taxon>
        <taxon>Rauvolfioideae</taxon>
        <taxon>Vinceae</taxon>
        <taxon>Catharanthinae</taxon>
        <taxon>Catharanthus</taxon>
    </lineage>
</organism>
<proteinExistence type="predicted"/>
<comment type="caution">
    <text evidence="1">The sequence shown here is derived from an EMBL/GenBank/DDBJ whole genome shotgun (WGS) entry which is preliminary data.</text>
</comment>
<evidence type="ECO:0000313" key="1">
    <source>
        <dbReference type="EMBL" id="KAI5654900.1"/>
    </source>
</evidence>
<reference evidence="2" key="1">
    <citation type="journal article" date="2023" name="Nat. Plants">
        <title>Single-cell RNA sequencing provides a high-resolution roadmap for understanding the multicellular compartmentation of specialized metabolism.</title>
        <authorList>
            <person name="Sun S."/>
            <person name="Shen X."/>
            <person name="Li Y."/>
            <person name="Li Y."/>
            <person name="Wang S."/>
            <person name="Li R."/>
            <person name="Zhang H."/>
            <person name="Shen G."/>
            <person name="Guo B."/>
            <person name="Wei J."/>
            <person name="Xu J."/>
            <person name="St-Pierre B."/>
            <person name="Chen S."/>
            <person name="Sun C."/>
        </authorList>
    </citation>
    <scope>NUCLEOTIDE SEQUENCE [LARGE SCALE GENOMIC DNA]</scope>
</reference>
<name>A0ACC0A333_CATRO</name>
<evidence type="ECO:0000313" key="2">
    <source>
        <dbReference type="Proteomes" id="UP001060085"/>
    </source>
</evidence>
<dbReference type="EMBL" id="CM044707">
    <property type="protein sequence ID" value="KAI5654900.1"/>
    <property type="molecule type" value="Genomic_DNA"/>
</dbReference>
<protein>
    <submittedName>
        <fullName evidence="1">Uncharacterized protein</fullName>
    </submittedName>
</protein>
<keyword evidence="2" id="KW-1185">Reference proteome</keyword>